<keyword evidence="2" id="KW-1185">Reference proteome</keyword>
<protein>
    <submittedName>
        <fullName evidence="1">Uncharacterized protein</fullName>
    </submittedName>
</protein>
<name>A0ACB9TGU2_HOLOL</name>
<evidence type="ECO:0000313" key="2">
    <source>
        <dbReference type="Proteomes" id="UP001056778"/>
    </source>
</evidence>
<dbReference type="EMBL" id="CM043017">
    <property type="protein sequence ID" value="KAI4466103.1"/>
    <property type="molecule type" value="Genomic_DNA"/>
</dbReference>
<evidence type="ECO:0000313" key="1">
    <source>
        <dbReference type="EMBL" id="KAI4466103.1"/>
    </source>
</evidence>
<reference evidence="1" key="1">
    <citation type="submission" date="2022-04" db="EMBL/GenBank/DDBJ databases">
        <title>Chromosome-scale genome assembly of Holotrichia oblita Faldermann.</title>
        <authorList>
            <person name="Rongchong L."/>
        </authorList>
    </citation>
    <scope>NUCLEOTIDE SEQUENCE</scope>
    <source>
        <strain evidence="1">81SQS9</strain>
    </source>
</reference>
<proteinExistence type="predicted"/>
<organism evidence="1 2">
    <name type="scientific">Holotrichia oblita</name>
    <name type="common">Chafer beetle</name>
    <dbReference type="NCBI Taxonomy" id="644536"/>
    <lineage>
        <taxon>Eukaryota</taxon>
        <taxon>Metazoa</taxon>
        <taxon>Ecdysozoa</taxon>
        <taxon>Arthropoda</taxon>
        <taxon>Hexapoda</taxon>
        <taxon>Insecta</taxon>
        <taxon>Pterygota</taxon>
        <taxon>Neoptera</taxon>
        <taxon>Endopterygota</taxon>
        <taxon>Coleoptera</taxon>
        <taxon>Polyphaga</taxon>
        <taxon>Scarabaeiformia</taxon>
        <taxon>Scarabaeidae</taxon>
        <taxon>Melolonthinae</taxon>
        <taxon>Holotrichia</taxon>
    </lineage>
</organism>
<dbReference type="Proteomes" id="UP001056778">
    <property type="component" value="Chromosome 3"/>
</dbReference>
<comment type="caution">
    <text evidence="1">The sequence shown here is derived from an EMBL/GenBank/DDBJ whole genome shotgun (WGS) entry which is preliminary data.</text>
</comment>
<gene>
    <name evidence="1" type="ORF">MML48_3g00007507</name>
</gene>
<sequence>MNAERFEEWLQYILPSLRENVVIILNNAPYHSPKLNKPPTPNNRKAKLQQWLVTHNIPYEDDMVNAELLALIKQNVTSPAKYAVDEIIKASNRKVLRLLPYHCELNSIQLIRAQVKGYVARHNTSFKLEDVMQLLQQNVNNILSENWKDAMKYVINVENKMWELDNLIGCQVESLVITNDGSTTLYKVKYVSCLLHGFLNNLTTVKNKTMSSINFTLPLLLSSCVLENSVLLLTYEASGVVWWIFIDGYRPQ</sequence>
<accession>A0ACB9TGU2</accession>